<dbReference type="Proteomes" id="UP000283530">
    <property type="component" value="Unassembled WGS sequence"/>
</dbReference>
<dbReference type="Pfam" id="PF01657">
    <property type="entry name" value="Stress-antifung"/>
    <property type="match status" value="2"/>
</dbReference>
<dbReference type="FunFam" id="3.30.200.20:FF:000924">
    <property type="entry name" value="Uncharacterized protein"/>
    <property type="match status" value="1"/>
</dbReference>
<gene>
    <name evidence="18" type="ORF">CKAN_01727200</name>
</gene>
<keyword evidence="11 14" id="KW-0472">Membrane</keyword>
<protein>
    <submittedName>
        <fullName evidence="18">Cysteine-rich receptor-like protein kinase 10</fullName>
    </submittedName>
</protein>
<keyword evidence="8 18" id="KW-0418">Kinase</keyword>
<name>A0A3S3NIJ9_9MAGN</name>
<evidence type="ECO:0000256" key="15">
    <source>
        <dbReference type="SAM" id="SignalP"/>
    </source>
</evidence>
<dbReference type="InterPro" id="IPR038408">
    <property type="entry name" value="GNK2_sf"/>
</dbReference>
<feature type="domain" description="Gnk2-homologous" evidence="17">
    <location>
        <begin position="47"/>
        <end position="151"/>
    </location>
</feature>
<dbReference type="FunFam" id="3.30.430.20:FF:000002">
    <property type="entry name" value="Cysteine-rich receptor-like protein kinase 10"/>
    <property type="match status" value="1"/>
</dbReference>
<evidence type="ECO:0000256" key="2">
    <source>
        <dbReference type="ARBA" id="ARBA00022527"/>
    </source>
</evidence>
<dbReference type="InterPro" id="IPR011009">
    <property type="entry name" value="Kinase-like_dom_sf"/>
</dbReference>
<keyword evidence="7" id="KW-0547">Nucleotide-binding</keyword>
<feature type="domain" description="Protein kinase" evidence="16">
    <location>
        <begin position="373"/>
        <end position="660"/>
    </location>
</feature>
<dbReference type="STRING" id="337451.A0A3S3NIJ9"/>
<evidence type="ECO:0000259" key="17">
    <source>
        <dbReference type="PROSITE" id="PS51473"/>
    </source>
</evidence>
<evidence type="ECO:0000256" key="6">
    <source>
        <dbReference type="ARBA" id="ARBA00022737"/>
    </source>
</evidence>
<dbReference type="PROSITE" id="PS50011">
    <property type="entry name" value="PROTEIN_KINASE_DOM"/>
    <property type="match status" value="1"/>
</dbReference>
<keyword evidence="18" id="KW-0675">Receptor</keyword>
<evidence type="ECO:0000256" key="4">
    <source>
        <dbReference type="ARBA" id="ARBA00022692"/>
    </source>
</evidence>
<dbReference type="GO" id="GO:0005886">
    <property type="term" value="C:plasma membrane"/>
    <property type="evidence" value="ECO:0007669"/>
    <property type="project" value="TreeGrafter"/>
</dbReference>
<evidence type="ECO:0000256" key="3">
    <source>
        <dbReference type="ARBA" id="ARBA00022679"/>
    </source>
</evidence>
<organism evidence="18 19">
    <name type="scientific">Cinnamomum micranthum f. kanehirae</name>
    <dbReference type="NCBI Taxonomy" id="337451"/>
    <lineage>
        <taxon>Eukaryota</taxon>
        <taxon>Viridiplantae</taxon>
        <taxon>Streptophyta</taxon>
        <taxon>Embryophyta</taxon>
        <taxon>Tracheophyta</taxon>
        <taxon>Spermatophyta</taxon>
        <taxon>Magnoliopsida</taxon>
        <taxon>Magnoliidae</taxon>
        <taxon>Laurales</taxon>
        <taxon>Lauraceae</taxon>
        <taxon>Cinnamomum</taxon>
    </lineage>
</organism>
<feature type="signal peptide" evidence="15">
    <location>
        <begin position="1"/>
        <end position="42"/>
    </location>
</feature>
<keyword evidence="3" id="KW-0808">Transferase</keyword>
<keyword evidence="12" id="KW-0325">Glycoprotein</keyword>
<comment type="caution">
    <text evidence="18">The sequence shown here is derived from an EMBL/GenBank/DDBJ whole genome shotgun (WGS) entry which is preliminary data.</text>
</comment>
<feature type="compositionally biased region" description="Low complexity" evidence="13">
    <location>
        <begin position="283"/>
        <end position="292"/>
    </location>
</feature>
<dbReference type="PROSITE" id="PS51473">
    <property type="entry name" value="GNK2"/>
    <property type="match status" value="2"/>
</dbReference>
<dbReference type="CDD" id="cd23509">
    <property type="entry name" value="Gnk2-like"/>
    <property type="match status" value="2"/>
</dbReference>
<evidence type="ECO:0000256" key="5">
    <source>
        <dbReference type="ARBA" id="ARBA00022729"/>
    </source>
</evidence>
<reference evidence="18 19" key="1">
    <citation type="journal article" date="2019" name="Nat. Plants">
        <title>Stout camphor tree genome fills gaps in understanding of flowering plant genome evolution.</title>
        <authorList>
            <person name="Chaw S.M."/>
            <person name="Liu Y.C."/>
            <person name="Wu Y.W."/>
            <person name="Wang H.Y."/>
            <person name="Lin C.I."/>
            <person name="Wu C.S."/>
            <person name="Ke H.M."/>
            <person name="Chang L.Y."/>
            <person name="Hsu C.Y."/>
            <person name="Yang H.T."/>
            <person name="Sudianto E."/>
            <person name="Hsu M.H."/>
            <person name="Wu K.P."/>
            <person name="Wang L.N."/>
            <person name="Leebens-Mack J.H."/>
            <person name="Tsai I.J."/>
        </authorList>
    </citation>
    <scope>NUCLEOTIDE SEQUENCE [LARGE SCALE GENOMIC DNA]</scope>
    <source>
        <strain evidence="19">cv. Chaw 1501</strain>
        <tissue evidence="18">Young leaves</tissue>
    </source>
</reference>
<dbReference type="GO" id="GO:0004674">
    <property type="term" value="F:protein serine/threonine kinase activity"/>
    <property type="evidence" value="ECO:0007669"/>
    <property type="project" value="UniProtKB-KW"/>
</dbReference>
<dbReference type="GO" id="GO:0006950">
    <property type="term" value="P:response to stress"/>
    <property type="evidence" value="ECO:0007669"/>
    <property type="project" value="UniProtKB-ARBA"/>
</dbReference>
<dbReference type="AlphaFoldDB" id="A0A3S3NIJ9"/>
<dbReference type="InterPro" id="IPR008271">
    <property type="entry name" value="Ser/Thr_kinase_AS"/>
</dbReference>
<feature type="region of interest" description="Disordered" evidence="13">
    <location>
        <begin position="278"/>
        <end position="304"/>
    </location>
</feature>
<dbReference type="PROSITE" id="PS00108">
    <property type="entry name" value="PROTEIN_KINASE_ST"/>
    <property type="match status" value="1"/>
</dbReference>
<evidence type="ECO:0000256" key="14">
    <source>
        <dbReference type="SAM" id="Phobius"/>
    </source>
</evidence>
<dbReference type="Pfam" id="PF07714">
    <property type="entry name" value="PK_Tyr_Ser-Thr"/>
    <property type="match status" value="1"/>
</dbReference>
<dbReference type="InterPro" id="IPR000719">
    <property type="entry name" value="Prot_kinase_dom"/>
</dbReference>
<dbReference type="InterPro" id="IPR001245">
    <property type="entry name" value="Ser-Thr/Tyr_kinase_cat_dom"/>
</dbReference>
<evidence type="ECO:0000256" key="1">
    <source>
        <dbReference type="ARBA" id="ARBA00004167"/>
    </source>
</evidence>
<dbReference type="SMART" id="SM00220">
    <property type="entry name" value="S_TKc"/>
    <property type="match status" value="1"/>
</dbReference>
<dbReference type="Gene3D" id="1.10.510.10">
    <property type="entry name" value="Transferase(Phosphotransferase) domain 1"/>
    <property type="match status" value="1"/>
</dbReference>
<keyword evidence="10 14" id="KW-1133">Transmembrane helix</keyword>
<evidence type="ECO:0000256" key="10">
    <source>
        <dbReference type="ARBA" id="ARBA00022989"/>
    </source>
</evidence>
<evidence type="ECO:0000256" key="8">
    <source>
        <dbReference type="ARBA" id="ARBA00022777"/>
    </source>
</evidence>
<feature type="transmembrane region" description="Helical" evidence="14">
    <location>
        <begin position="313"/>
        <end position="335"/>
    </location>
</feature>
<evidence type="ECO:0000256" key="7">
    <source>
        <dbReference type="ARBA" id="ARBA00022741"/>
    </source>
</evidence>
<dbReference type="PANTHER" id="PTHR27002:SF1040">
    <property type="entry name" value="OS07G0538400 PROTEIN"/>
    <property type="match status" value="1"/>
</dbReference>
<dbReference type="FunFam" id="1.10.510.10:FF:000129">
    <property type="entry name" value="cysteine-rich receptor-like protein kinase 10"/>
    <property type="match status" value="1"/>
</dbReference>
<feature type="domain" description="Gnk2-homologous" evidence="17">
    <location>
        <begin position="157"/>
        <end position="262"/>
    </location>
</feature>
<evidence type="ECO:0000313" key="19">
    <source>
        <dbReference type="Proteomes" id="UP000283530"/>
    </source>
</evidence>
<dbReference type="Gene3D" id="3.30.200.20">
    <property type="entry name" value="Phosphorylase Kinase, domain 1"/>
    <property type="match status" value="1"/>
</dbReference>
<dbReference type="EMBL" id="QPKB01000007">
    <property type="protein sequence ID" value="RWR88275.1"/>
    <property type="molecule type" value="Genomic_DNA"/>
</dbReference>
<keyword evidence="5 15" id="KW-0732">Signal</keyword>
<keyword evidence="2" id="KW-0723">Serine/threonine-protein kinase</keyword>
<keyword evidence="4 14" id="KW-0812">Transmembrane</keyword>
<dbReference type="OrthoDB" id="688481at2759"/>
<dbReference type="SUPFAM" id="SSF56112">
    <property type="entry name" value="Protein kinase-like (PK-like)"/>
    <property type="match status" value="1"/>
</dbReference>
<evidence type="ECO:0000256" key="12">
    <source>
        <dbReference type="ARBA" id="ARBA00023180"/>
    </source>
</evidence>
<accession>A0A3S3NIJ9</accession>
<feature type="chain" id="PRO_5018685319" evidence="15">
    <location>
        <begin position="43"/>
        <end position="716"/>
    </location>
</feature>
<evidence type="ECO:0000256" key="13">
    <source>
        <dbReference type="SAM" id="MobiDB-lite"/>
    </source>
</evidence>
<keyword evidence="9" id="KW-0067">ATP-binding</keyword>
<evidence type="ECO:0000259" key="16">
    <source>
        <dbReference type="PROSITE" id="PS50011"/>
    </source>
</evidence>
<evidence type="ECO:0000256" key="11">
    <source>
        <dbReference type="ARBA" id="ARBA00023136"/>
    </source>
</evidence>
<proteinExistence type="predicted"/>
<evidence type="ECO:0000256" key="9">
    <source>
        <dbReference type="ARBA" id="ARBA00022840"/>
    </source>
</evidence>
<comment type="subcellular location">
    <subcellularLocation>
        <location evidence="1">Membrane</location>
        <topology evidence="1">Single-pass membrane protein</topology>
    </subcellularLocation>
</comment>
<evidence type="ECO:0000313" key="18">
    <source>
        <dbReference type="EMBL" id="RWR88275.1"/>
    </source>
</evidence>
<dbReference type="GO" id="GO:0005524">
    <property type="term" value="F:ATP binding"/>
    <property type="evidence" value="ECO:0007669"/>
    <property type="project" value="UniProtKB-KW"/>
</dbReference>
<dbReference type="CDD" id="cd14066">
    <property type="entry name" value="STKc_IRAK"/>
    <property type="match status" value="1"/>
</dbReference>
<sequence length="716" mass="80543">MLRFAVVLLGLVRMKRHLLSHKPIYLLFSIFLILHSQNPTRAQEVSETPQVYCMYGANYTNGSQFETNLNLLLPSLTTNGPLNNNTFYNTSYGKEPDRVYGFAQCMSGAPIDDCRLCLNNSMVQILQNCPNRKQAAIRYYNCLLRYSDWRFFSQLEVNQRVGLYNTQNISDPVRFDTLVRTLMENVSTTAAMNPSRIATGVTNYTQFASLYGFGQCTRDLSNRTCYRCLQEAIGAIKWCCDAKQGGNVYFVSCNIRYDIYPFYPASVNPIRVSIPSPPPPPVAATSPSNSSTDNSGRNTAERNGKRNSSWKTAFIILISVIVALALISLLCLFIFTRRRLKKRTSAVGKVEEVKDMELQFFDLGTLKTATNNFSDENKLGEGGFGVVYKRLVLDSQLEFVQGKLFDGQEIAVKKLSRASGQGVEELKNEVALVAKLQHKNLVTLLGCCIEEKEEMLVFEYIPNTSLDTFLFDPIKSRQLDWETRYKIIKGIARGLLYLHEDSRLRIIHRDLKASNILLDMDMNPKISDFGLARLFGGDQTQGNTSRIAGTYGYMAPEYATQGQFSIKSDVYSFGVLVLEIVTGLKNSSFDESESSYDLLSYVWRHWTEGTLLELIDKNLRKDCPSSEVLRCVHMGLLCVQEDFNERPTMSSVVLMLNSYSVTLPGPSPPPFYIGKSKLGSYARARDPLSETEAGLSVDKSKPCSVNEVSITELDPR</sequence>
<dbReference type="InterPro" id="IPR002902">
    <property type="entry name" value="GNK2"/>
</dbReference>
<dbReference type="PANTHER" id="PTHR27002">
    <property type="entry name" value="RECEPTOR-LIKE SERINE/THREONINE-PROTEIN KINASE SD1-8"/>
    <property type="match status" value="1"/>
</dbReference>
<keyword evidence="19" id="KW-1185">Reference proteome</keyword>
<dbReference type="Gene3D" id="3.30.430.20">
    <property type="entry name" value="Gnk2 domain, C-X8-C-X2-C motif"/>
    <property type="match status" value="2"/>
</dbReference>
<keyword evidence="6" id="KW-0677">Repeat</keyword>